<comment type="subcellular location">
    <subcellularLocation>
        <location evidence="1">Cell membrane</location>
        <topology evidence="1">Multi-pass membrane protein</topology>
    </subcellularLocation>
</comment>
<keyword evidence="5 9" id="KW-0297">G-protein coupled receptor</keyword>
<feature type="transmembrane region" description="Helical" evidence="10">
    <location>
        <begin position="46"/>
        <end position="69"/>
    </location>
</feature>
<feature type="transmembrane region" description="Helical" evidence="10">
    <location>
        <begin position="81"/>
        <end position="100"/>
    </location>
</feature>
<accession>A0A8C9RC29</accession>
<feature type="transmembrane region" description="Helical" evidence="10">
    <location>
        <begin position="204"/>
        <end position="225"/>
    </location>
</feature>
<feature type="transmembrane region" description="Helical" evidence="10">
    <location>
        <begin position="245"/>
        <end position="266"/>
    </location>
</feature>
<evidence type="ECO:0000256" key="2">
    <source>
        <dbReference type="ARBA" id="ARBA00022475"/>
    </source>
</evidence>
<dbReference type="GO" id="GO:0006955">
    <property type="term" value="P:immune response"/>
    <property type="evidence" value="ECO:0007669"/>
    <property type="project" value="TreeGrafter"/>
</dbReference>
<dbReference type="GO" id="GO:0019722">
    <property type="term" value="P:calcium-mediated signaling"/>
    <property type="evidence" value="ECO:0007669"/>
    <property type="project" value="TreeGrafter"/>
</dbReference>
<evidence type="ECO:0000256" key="4">
    <source>
        <dbReference type="ARBA" id="ARBA00022989"/>
    </source>
</evidence>
<keyword evidence="13" id="KW-1185">Reference proteome</keyword>
<dbReference type="GeneID" id="108930976"/>
<dbReference type="SUPFAM" id="SSF81321">
    <property type="entry name" value="Family A G protein-coupled receptor-like"/>
    <property type="match status" value="1"/>
</dbReference>
<dbReference type="AlphaFoldDB" id="A0A8C9RC29"/>
<evidence type="ECO:0000259" key="11">
    <source>
        <dbReference type="PROSITE" id="PS50262"/>
    </source>
</evidence>
<feature type="transmembrane region" description="Helical" evidence="10">
    <location>
        <begin position="278"/>
        <end position="302"/>
    </location>
</feature>
<evidence type="ECO:0000313" key="13">
    <source>
        <dbReference type="Proteomes" id="UP000694397"/>
    </source>
</evidence>
<dbReference type="GeneTree" id="ENSGT01110000267168"/>
<dbReference type="GO" id="GO:0007204">
    <property type="term" value="P:positive regulation of cytosolic calcium ion concentration"/>
    <property type="evidence" value="ECO:0007669"/>
    <property type="project" value="TreeGrafter"/>
</dbReference>
<dbReference type="KEGG" id="sfm:108930976"/>
<feature type="domain" description="G-protein coupled receptors family 1 profile" evidence="11">
    <location>
        <begin position="61"/>
        <end position="300"/>
    </location>
</feature>
<keyword evidence="6 10" id="KW-0472">Membrane</keyword>
<comment type="similarity">
    <text evidence="9">Belongs to the G-protein coupled receptor 1 family.</text>
</comment>
<reference evidence="12 13" key="1">
    <citation type="submission" date="2019-04" db="EMBL/GenBank/DDBJ databases">
        <authorList>
            <consortium name="Wellcome Sanger Institute Data Sharing"/>
        </authorList>
    </citation>
    <scope>NUCLEOTIDE SEQUENCE [LARGE SCALE GENOMIC DNA]</scope>
</reference>
<keyword evidence="8 9" id="KW-0807">Transducer</keyword>
<evidence type="ECO:0000313" key="12">
    <source>
        <dbReference type="Ensembl" id="ENSSFOP00015009898.1"/>
    </source>
</evidence>
<evidence type="ECO:0000256" key="8">
    <source>
        <dbReference type="ARBA" id="ARBA00023224"/>
    </source>
</evidence>
<name>A0A8C9RC29_SCLFO</name>
<dbReference type="Pfam" id="PF00001">
    <property type="entry name" value="7tm_1"/>
    <property type="match status" value="1"/>
</dbReference>
<dbReference type="Gene3D" id="1.20.1070.10">
    <property type="entry name" value="Rhodopsin 7-helix transmembrane proteins"/>
    <property type="match status" value="1"/>
</dbReference>
<dbReference type="InterPro" id="IPR000276">
    <property type="entry name" value="GPCR_Rhodpsn"/>
</dbReference>
<dbReference type="RefSeq" id="XP_018602012.1">
    <property type="nucleotide sequence ID" value="XM_018746496.1"/>
</dbReference>
<feature type="transmembrane region" description="Helical" evidence="10">
    <location>
        <begin position="120"/>
        <end position="136"/>
    </location>
</feature>
<protein>
    <submittedName>
        <fullName evidence="12">Chemokine XC receptor 1-like</fullName>
    </submittedName>
</protein>
<dbReference type="PANTHER" id="PTHR10489">
    <property type="entry name" value="CELL ADHESION MOLECULE"/>
    <property type="match status" value="1"/>
</dbReference>
<gene>
    <name evidence="12" type="primary">LOC108930976</name>
</gene>
<evidence type="ECO:0000256" key="1">
    <source>
        <dbReference type="ARBA" id="ARBA00004651"/>
    </source>
</evidence>
<dbReference type="GO" id="GO:0016493">
    <property type="term" value="F:C-C chemokine receptor activity"/>
    <property type="evidence" value="ECO:0007669"/>
    <property type="project" value="TreeGrafter"/>
</dbReference>
<dbReference type="GO" id="GO:0019957">
    <property type="term" value="F:C-C chemokine binding"/>
    <property type="evidence" value="ECO:0007669"/>
    <property type="project" value="TreeGrafter"/>
</dbReference>
<evidence type="ECO:0000256" key="9">
    <source>
        <dbReference type="RuleBase" id="RU000688"/>
    </source>
</evidence>
<evidence type="ECO:0000256" key="3">
    <source>
        <dbReference type="ARBA" id="ARBA00022692"/>
    </source>
</evidence>
<dbReference type="GO" id="GO:0060326">
    <property type="term" value="P:cell chemotaxis"/>
    <property type="evidence" value="ECO:0007669"/>
    <property type="project" value="TreeGrafter"/>
</dbReference>
<evidence type="ECO:0000256" key="10">
    <source>
        <dbReference type="SAM" id="Phobius"/>
    </source>
</evidence>
<evidence type="ECO:0000256" key="5">
    <source>
        <dbReference type="ARBA" id="ARBA00023040"/>
    </source>
</evidence>
<reference evidence="12" key="2">
    <citation type="submission" date="2025-08" db="UniProtKB">
        <authorList>
            <consortium name="Ensembl"/>
        </authorList>
    </citation>
    <scope>IDENTIFICATION</scope>
</reference>
<evidence type="ECO:0000256" key="7">
    <source>
        <dbReference type="ARBA" id="ARBA00023170"/>
    </source>
</evidence>
<sequence length="351" mass="40119">MMHDVLIGISSMNDFQENETYNDTSDYNGSLVFLCEDENQHSGSTATAFCFIVIFCLSFAGNTVVLCVLARYEKLKRVTNLFVLNLAMSDLIFSMSLPFWSTYHFSQWVFGDFLCKLLSGAYFIGFCSSMMFLTAMTVDRYMIMVHNQFPLLKKRRLCAQVTCVAIWIISVSSSIKEMVISSAKTDKCDYITCESSTDPWMDKISNYILTLIFFLVPLTIIIYCYCRILKIVISSKNKNKHKTIILIFCIVVAFFVCLTPYNVVLVTMSELQSSSSKLYHIFIFCRILAYFHCCLNPFLYAFTEKFRAQVSRLLCCAPLQRRSISSRLSGAHSISNVIEKVIATNENIQLT</sequence>
<dbReference type="InterPro" id="IPR017452">
    <property type="entry name" value="GPCR_Rhodpsn_7TM"/>
</dbReference>
<dbReference type="PRINTS" id="PR00237">
    <property type="entry name" value="GPCRRHODOPSN"/>
</dbReference>
<keyword evidence="4 10" id="KW-1133">Transmembrane helix</keyword>
<reference evidence="12" key="3">
    <citation type="submission" date="2025-09" db="UniProtKB">
        <authorList>
            <consortium name="Ensembl"/>
        </authorList>
    </citation>
    <scope>IDENTIFICATION</scope>
</reference>
<keyword evidence="7 9" id="KW-0675">Receptor</keyword>
<organism evidence="12 13">
    <name type="scientific">Scleropages formosus</name>
    <name type="common">Asian bonytongue</name>
    <name type="synonym">Osteoglossum formosum</name>
    <dbReference type="NCBI Taxonomy" id="113540"/>
    <lineage>
        <taxon>Eukaryota</taxon>
        <taxon>Metazoa</taxon>
        <taxon>Chordata</taxon>
        <taxon>Craniata</taxon>
        <taxon>Vertebrata</taxon>
        <taxon>Euteleostomi</taxon>
        <taxon>Actinopterygii</taxon>
        <taxon>Neopterygii</taxon>
        <taxon>Teleostei</taxon>
        <taxon>Osteoglossocephala</taxon>
        <taxon>Osteoglossomorpha</taxon>
        <taxon>Osteoglossiformes</taxon>
        <taxon>Osteoglossidae</taxon>
        <taxon>Scleropages</taxon>
    </lineage>
</organism>
<keyword evidence="2" id="KW-1003">Cell membrane</keyword>
<dbReference type="Ensembl" id="ENSSFOT00015010034.2">
    <property type="protein sequence ID" value="ENSSFOP00015009898.1"/>
    <property type="gene ID" value="ENSSFOG00015006442.2"/>
</dbReference>
<dbReference type="GO" id="GO:0009897">
    <property type="term" value="C:external side of plasma membrane"/>
    <property type="evidence" value="ECO:0007669"/>
    <property type="project" value="TreeGrafter"/>
</dbReference>
<evidence type="ECO:0000256" key="6">
    <source>
        <dbReference type="ARBA" id="ARBA00023136"/>
    </source>
</evidence>
<dbReference type="InterPro" id="IPR000355">
    <property type="entry name" value="Chemokine_rcpt"/>
</dbReference>
<keyword evidence="3 9" id="KW-0812">Transmembrane</keyword>
<dbReference type="InterPro" id="IPR050119">
    <property type="entry name" value="CCR1-9-like"/>
</dbReference>
<dbReference type="PROSITE" id="PS50262">
    <property type="entry name" value="G_PROTEIN_RECEP_F1_2"/>
    <property type="match status" value="1"/>
</dbReference>
<dbReference type="OrthoDB" id="8733891at2759"/>
<dbReference type="PANTHER" id="PTHR10489:SF922">
    <property type="entry name" value="C-C CHEMOKINE RECEPTOR FAMILY-LIKE-RELATED"/>
    <property type="match status" value="1"/>
</dbReference>
<dbReference type="PROSITE" id="PS00237">
    <property type="entry name" value="G_PROTEIN_RECEP_F1_1"/>
    <property type="match status" value="1"/>
</dbReference>
<proteinExistence type="inferred from homology"/>
<dbReference type="PRINTS" id="PR00657">
    <property type="entry name" value="CCCHEMOKINER"/>
</dbReference>
<feature type="transmembrane region" description="Helical" evidence="10">
    <location>
        <begin position="157"/>
        <end position="175"/>
    </location>
</feature>
<dbReference type="Proteomes" id="UP000694397">
    <property type="component" value="Chromosome 17"/>
</dbReference>